<name>A0A318LPE1_9PSEU</name>
<feature type="domain" description="Enoyl reductase (ER)" evidence="3">
    <location>
        <begin position="10"/>
        <end position="318"/>
    </location>
</feature>
<keyword evidence="2" id="KW-0560">Oxidoreductase</keyword>
<dbReference type="InterPro" id="IPR020843">
    <property type="entry name" value="ER"/>
</dbReference>
<dbReference type="PANTHER" id="PTHR48106:SF13">
    <property type="entry name" value="QUINONE OXIDOREDUCTASE-RELATED"/>
    <property type="match status" value="1"/>
</dbReference>
<dbReference type="CDD" id="cd08244">
    <property type="entry name" value="MDR_enoyl_red"/>
    <property type="match status" value="1"/>
</dbReference>
<dbReference type="InterPro" id="IPR011032">
    <property type="entry name" value="GroES-like_sf"/>
</dbReference>
<dbReference type="EMBL" id="MASU01000005">
    <property type="protein sequence ID" value="PXY36393.1"/>
    <property type="molecule type" value="Genomic_DNA"/>
</dbReference>
<dbReference type="OrthoDB" id="5195079at2"/>
<gene>
    <name evidence="4" type="ORF">BA062_13380</name>
</gene>
<dbReference type="Proteomes" id="UP000247892">
    <property type="component" value="Unassembled WGS sequence"/>
</dbReference>
<evidence type="ECO:0000259" key="3">
    <source>
        <dbReference type="SMART" id="SM00829"/>
    </source>
</evidence>
<evidence type="ECO:0000256" key="2">
    <source>
        <dbReference type="ARBA" id="ARBA00023002"/>
    </source>
</evidence>
<dbReference type="InterPro" id="IPR013149">
    <property type="entry name" value="ADH-like_C"/>
</dbReference>
<dbReference type="GO" id="GO:0003960">
    <property type="term" value="F:quinone reductase (NADPH) activity"/>
    <property type="evidence" value="ECO:0007669"/>
    <property type="project" value="TreeGrafter"/>
</dbReference>
<dbReference type="GO" id="GO:0035925">
    <property type="term" value="F:mRNA 3'-UTR AU-rich region binding"/>
    <property type="evidence" value="ECO:0007669"/>
    <property type="project" value="TreeGrafter"/>
</dbReference>
<dbReference type="GO" id="GO:0005829">
    <property type="term" value="C:cytosol"/>
    <property type="evidence" value="ECO:0007669"/>
    <property type="project" value="TreeGrafter"/>
</dbReference>
<accession>A0A318LPE1</accession>
<dbReference type="Gene3D" id="3.90.180.10">
    <property type="entry name" value="Medium-chain alcohol dehydrogenases, catalytic domain"/>
    <property type="match status" value="1"/>
</dbReference>
<evidence type="ECO:0000313" key="4">
    <source>
        <dbReference type="EMBL" id="PXY36393.1"/>
    </source>
</evidence>
<reference evidence="4 5" key="1">
    <citation type="submission" date="2016-07" db="EMBL/GenBank/DDBJ databases">
        <title>Draft genome sequence of Prauserella sp. YIM 121212, isolated from alkaline soil.</title>
        <authorList>
            <person name="Ruckert C."/>
            <person name="Albersmeier A."/>
            <person name="Jiang C.-L."/>
            <person name="Jiang Y."/>
            <person name="Kalinowski J."/>
            <person name="Schneider O."/>
            <person name="Winkler A."/>
            <person name="Zotchev S.B."/>
        </authorList>
    </citation>
    <scope>NUCLEOTIDE SEQUENCE [LARGE SCALE GENOMIC DNA]</scope>
    <source>
        <strain evidence="4 5">YIM 121212</strain>
    </source>
</reference>
<evidence type="ECO:0000313" key="5">
    <source>
        <dbReference type="Proteomes" id="UP000247892"/>
    </source>
</evidence>
<keyword evidence="1" id="KW-0521">NADP</keyword>
<dbReference type="SUPFAM" id="SSF50129">
    <property type="entry name" value="GroES-like"/>
    <property type="match status" value="1"/>
</dbReference>
<dbReference type="Gene3D" id="3.40.50.720">
    <property type="entry name" value="NAD(P)-binding Rossmann-like Domain"/>
    <property type="match status" value="1"/>
</dbReference>
<keyword evidence="5" id="KW-1185">Reference proteome</keyword>
<evidence type="ECO:0000256" key="1">
    <source>
        <dbReference type="ARBA" id="ARBA00022857"/>
    </source>
</evidence>
<dbReference type="InterPro" id="IPR013154">
    <property type="entry name" value="ADH-like_N"/>
</dbReference>
<organism evidence="4 5">
    <name type="scientific">Prauserella flavalba</name>
    <dbReference type="NCBI Taxonomy" id="1477506"/>
    <lineage>
        <taxon>Bacteria</taxon>
        <taxon>Bacillati</taxon>
        <taxon>Actinomycetota</taxon>
        <taxon>Actinomycetes</taxon>
        <taxon>Pseudonocardiales</taxon>
        <taxon>Pseudonocardiaceae</taxon>
        <taxon>Prauserella</taxon>
    </lineage>
</organism>
<sequence>MRVVRLHAYGEAEELRLEHAPDPAPGEGQVLIDVEAAGVHVIETRLRRGGAVGPHEPPRLPVVLGGEVAGVVAAVGDGVAGDWVGRRVLADVNGGYAERAVADVGSLRAVPDGVGSAVAVAMDSTGATTLGLLDQAALTPGDVLLVLSAAGGIGGLAVQAAVRAGVTVVGAAGGPEKAARVSALGAAFAVDYRDPGWTDRVRAALGGRRVSVVFDGVGGTTGRQALELLGPGGRILLYGWSSGEPTRLDTADLIERQLGATWALNPRMLGNWAELRARALREAAADRLVPLISRFPLEQAARAHAALEERTVQGKVVLLP</sequence>
<dbReference type="Pfam" id="PF08240">
    <property type="entry name" value="ADH_N"/>
    <property type="match status" value="1"/>
</dbReference>
<protein>
    <submittedName>
        <fullName evidence="4">Oxidoreductase</fullName>
    </submittedName>
</protein>
<dbReference type="Pfam" id="PF00107">
    <property type="entry name" value="ADH_zinc_N"/>
    <property type="match status" value="1"/>
</dbReference>
<dbReference type="RefSeq" id="WP_110336405.1">
    <property type="nucleotide sequence ID" value="NZ_MASU01000005.1"/>
</dbReference>
<proteinExistence type="predicted"/>
<dbReference type="SUPFAM" id="SSF51735">
    <property type="entry name" value="NAD(P)-binding Rossmann-fold domains"/>
    <property type="match status" value="1"/>
</dbReference>
<comment type="caution">
    <text evidence="4">The sequence shown here is derived from an EMBL/GenBank/DDBJ whole genome shotgun (WGS) entry which is preliminary data.</text>
</comment>
<dbReference type="GO" id="GO:0070402">
    <property type="term" value="F:NADPH binding"/>
    <property type="evidence" value="ECO:0007669"/>
    <property type="project" value="TreeGrafter"/>
</dbReference>
<dbReference type="SMART" id="SM00829">
    <property type="entry name" value="PKS_ER"/>
    <property type="match status" value="1"/>
</dbReference>
<dbReference type="PANTHER" id="PTHR48106">
    <property type="entry name" value="QUINONE OXIDOREDUCTASE PIG3-RELATED"/>
    <property type="match status" value="1"/>
</dbReference>
<dbReference type="InterPro" id="IPR036291">
    <property type="entry name" value="NAD(P)-bd_dom_sf"/>
</dbReference>
<dbReference type="AlphaFoldDB" id="A0A318LPE1"/>